<keyword evidence="2" id="KW-1185">Reference proteome</keyword>
<evidence type="ECO:0000313" key="1">
    <source>
        <dbReference type="EMBL" id="MED6270249.1"/>
    </source>
</evidence>
<protein>
    <submittedName>
        <fullName evidence="1">Uncharacterized protein</fullName>
    </submittedName>
</protein>
<reference evidence="1 2" key="1">
    <citation type="submission" date="2021-06" db="EMBL/GenBank/DDBJ databases">
        <authorList>
            <person name="Palmer J.M."/>
        </authorList>
    </citation>
    <scope>NUCLEOTIDE SEQUENCE [LARGE SCALE GENOMIC DNA]</scope>
    <source>
        <strain evidence="1 2">CL_MEX2019</strain>
        <tissue evidence="1">Muscle</tissue>
    </source>
</reference>
<evidence type="ECO:0000313" key="2">
    <source>
        <dbReference type="Proteomes" id="UP001352852"/>
    </source>
</evidence>
<dbReference type="EMBL" id="JAHUTJ010016873">
    <property type="protein sequence ID" value="MED6270249.1"/>
    <property type="molecule type" value="Genomic_DNA"/>
</dbReference>
<comment type="caution">
    <text evidence="1">The sequence shown here is derived from an EMBL/GenBank/DDBJ whole genome shotgun (WGS) entry which is preliminary data.</text>
</comment>
<sequence>MDTFERHCMGQLSKLRNSSIPMYVKIPDCPGKFPLPLNPHSACLQQYITIIKLNEQNENRLPNFPIVNKSKINPKYFYICIYSQDNLLRLVFSKGNLHLLWTKCFGLQDKKTKTKIPQGVILTQQEELSEKNSYNSSLPSSPYPVPAAVPLLSMSQISNDRCVCAGCTKRACL</sequence>
<name>A0ABU7D8J0_9TELE</name>
<dbReference type="Proteomes" id="UP001352852">
    <property type="component" value="Unassembled WGS sequence"/>
</dbReference>
<proteinExistence type="predicted"/>
<gene>
    <name evidence="1" type="ORF">CHARACLAT_008280</name>
</gene>
<accession>A0ABU7D8J0</accession>
<organism evidence="1 2">
    <name type="scientific">Characodon lateralis</name>
    <dbReference type="NCBI Taxonomy" id="208331"/>
    <lineage>
        <taxon>Eukaryota</taxon>
        <taxon>Metazoa</taxon>
        <taxon>Chordata</taxon>
        <taxon>Craniata</taxon>
        <taxon>Vertebrata</taxon>
        <taxon>Euteleostomi</taxon>
        <taxon>Actinopterygii</taxon>
        <taxon>Neopterygii</taxon>
        <taxon>Teleostei</taxon>
        <taxon>Neoteleostei</taxon>
        <taxon>Acanthomorphata</taxon>
        <taxon>Ovalentaria</taxon>
        <taxon>Atherinomorphae</taxon>
        <taxon>Cyprinodontiformes</taxon>
        <taxon>Goodeidae</taxon>
        <taxon>Characodon</taxon>
    </lineage>
</organism>